<feature type="signal peptide" evidence="1">
    <location>
        <begin position="1"/>
        <end position="20"/>
    </location>
</feature>
<evidence type="ECO:0000313" key="2">
    <source>
        <dbReference type="EMBL" id="RAH84973.1"/>
    </source>
</evidence>
<gene>
    <name evidence="2" type="ORF">BO86DRAFT_210688</name>
</gene>
<feature type="chain" id="PRO_5035720889" description="Secreted protein" evidence="1">
    <location>
        <begin position="21"/>
        <end position="75"/>
    </location>
</feature>
<name>A0A8T8X9U1_ASPJA</name>
<dbReference type="Proteomes" id="UP000249497">
    <property type="component" value="Unassembled WGS sequence"/>
</dbReference>
<proteinExistence type="predicted"/>
<dbReference type="RefSeq" id="XP_025530867.1">
    <property type="nucleotide sequence ID" value="XM_025666837.1"/>
</dbReference>
<keyword evidence="1" id="KW-0732">Signal</keyword>
<reference evidence="2 3" key="1">
    <citation type="submission" date="2018-02" db="EMBL/GenBank/DDBJ databases">
        <title>The genomes of Aspergillus section Nigri reveals drivers in fungal speciation.</title>
        <authorList>
            <consortium name="DOE Joint Genome Institute"/>
            <person name="Vesth T.C."/>
            <person name="Nybo J."/>
            <person name="Theobald S."/>
            <person name="Brandl J."/>
            <person name="Frisvad J.C."/>
            <person name="Nielsen K.F."/>
            <person name="Lyhne E.K."/>
            <person name="Kogle M.E."/>
            <person name="Kuo A."/>
            <person name="Riley R."/>
            <person name="Clum A."/>
            <person name="Nolan M."/>
            <person name="Lipzen A."/>
            <person name="Salamov A."/>
            <person name="Henrissat B."/>
            <person name="Wiebenga A."/>
            <person name="De vries R.P."/>
            <person name="Grigoriev I.V."/>
            <person name="Mortensen U.H."/>
            <person name="Andersen M.R."/>
            <person name="Baker S.E."/>
        </authorList>
    </citation>
    <scope>NUCLEOTIDE SEQUENCE [LARGE SCALE GENOMIC DNA]</scope>
    <source>
        <strain evidence="2 3">CBS 114.51</strain>
    </source>
</reference>
<evidence type="ECO:0000313" key="3">
    <source>
        <dbReference type="Proteomes" id="UP000249497"/>
    </source>
</evidence>
<accession>A0A8T8X9U1</accession>
<dbReference type="GeneID" id="37170529"/>
<dbReference type="EMBL" id="KZ824776">
    <property type="protein sequence ID" value="RAH84973.1"/>
    <property type="molecule type" value="Genomic_DNA"/>
</dbReference>
<organism evidence="2 3">
    <name type="scientific">Aspergillus japonicus CBS 114.51</name>
    <dbReference type="NCBI Taxonomy" id="1448312"/>
    <lineage>
        <taxon>Eukaryota</taxon>
        <taxon>Fungi</taxon>
        <taxon>Dikarya</taxon>
        <taxon>Ascomycota</taxon>
        <taxon>Pezizomycotina</taxon>
        <taxon>Eurotiomycetes</taxon>
        <taxon>Eurotiomycetidae</taxon>
        <taxon>Eurotiales</taxon>
        <taxon>Aspergillaceae</taxon>
        <taxon>Aspergillus</taxon>
        <taxon>Aspergillus subgen. Circumdati</taxon>
    </lineage>
</organism>
<protein>
    <recommendedName>
        <fullName evidence="4">Secreted protein</fullName>
    </recommendedName>
</protein>
<sequence>MPSNHLGLLLAYSLSLFICSFVVPPDKEDEPDGAESCDDFVVCQAGSLARKMRGTVRNLSRFGSCQEETTVIEEV</sequence>
<evidence type="ECO:0000256" key="1">
    <source>
        <dbReference type="SAM" id="SignalP"/>
    </source>
</evidence>
<dbReference type="AlphaFoldDB" id="A0A8T8X9U1"/>
<evidence type="ECO:0008006" key="4">
    <source>
        <dbReference type="Google" id="ProtNLM"/>
    </source>
</evidence>
<keyword evidence="3" id="KW-1185">Reference proteome</keyword>